<dbReference type="PANTHER" id="PTHR23264:SF35">
    <property type="entry name" value="CYTOSOLIC FE-S CLUSTER ASSEMBLY FACTOR NUBP1"/>
    <property type="match status" value="1"/>
</dbReference>
<comment type="function">
    <text evidence="9">Component of the cytosolic iron-sulfur (Fe/S) protein assembly (CIA) machinery. Required for maturation of extramitochondrial Fe-S proteins. The NBP35-CFD1 heterotetramer forms a Fe-S scaffold complex, mediating the de novo assembly of an Fe-S cluster and its transfer to target apoproteins.</text>
</comment>
<feature type="transmembrane region" description="Helical" evidence="11">
    <location>
        <begin position="203"/>
        <end position="221"/>
    </location>
</feature>
<evidence type="ECO:0000256" key="10">
    <source>
        <dbReference type="SAM" id="MobiDB-lite"/>
    </source>
</evidence>
<keyword evidence="11" id="KW-0472">Membrane</keyword>
<feature type="transmembrane region" description="Helical" evidence="11">
    <location>
        <begin position="373"/>
        <end position="400"/>
    </location>
</feature>
<comment type="similarity">
    <text evidence="9">Belongs to the Mrp/NBP35 ATP-binding proteins family. NUBP1/NBP35 subfamily.</text>
</comment>
<feature type="transmembrane region" description="Helical" evidence="11">
    <location>
        <begin position="77"/>
        <end position="94"/>
    </location>
</feature>
<protein>
    <submittedName>
        <fullName evidence="12 13">Uncharacterized protein</fullName>
    </submittedName>
</protein>
<dbReference type="Pfam" id="PF07690">
    <property type="entry name" value="MFS_1"/>
    <property type="match status" value="1"/>
</dbReference>
<evidence type="ECO:0000256" key="1">
    <source>
        <dbReference type="ARBA" id="ARBA00004141"/>
    </source>
</evidence>
<dbReference type="InterPro" id="IPR027417">
    <property type="entry name" value="P-loop_NTPase"/>
</dbReference>
<dbReference type="GO" id="GO:0016020">
    <property type="term" value="C:membrane"/>
    <property type="evidence" value="ECO:0007669"/>
    <property type="project" value="UniProtKB-SubCell"/>
</dbReference>
<feature type="binding site" evidence="9">
    <location>
        <position position="900"/>
    </location>
    <ligand>
        <name>[4Fe-4S] cluster</name>
        <dbReference type="ChEBI" id="CHEBI:49883"/>
        <label>2</label>
        <note>ligand shared with heterodimeric partner</note>
    </ligand>
</feature>
<feature type="binding site" evidence="9">
    <location>
        <position position="903"/>
    </location>
    <ligand>
        <name>[4Fe-4S] cluster</name>
        <dbReference type="ChEBI" id="CHEBI:49883"/>
        <label>2</label>
        <note>ligand shared with heterodimeric partner</note>
    </ligand>
</feature>
<dbReference type="Proteomes" id="UP000017200">
    <property type="component" value="Unassembled WGS sequence"/>
</dbReference>
<feature type="binding site" evidence="9">
    <location>
        <position position="691"/>
    </location>
    <ligand>
        <name>[4Fe-4S] cluster</name>
        <dbReference type="ChEBI" id="CHEBI:49883"/>
        <label>1</label>
    </ligand>
</feature>
<dbReference type="Gene3D" id="3.40.50.300">
    <property type="entry name" value="P-loop containing nucleotide triphosphate hydrolases"/>
    <property type="match status" value="1"/>
</dbReference>
<organism evidence="12">
    <name type="scientific">Microbotryum lychnidis-dioicae (strain p1A1 Lamole / MvSl-1064)</name>
    <name type="common">Anther smut fungus</name>
    <dbReference type="NCBI Taxonomy" id="683840"/>
    <lineage>
        <taxon>Eukaryota</taxon>
        <taxon>Fungi</taxon>
        <taxon>Dikarya</taxon>
        <taxon>Basidiomycota</taxon>
        <taxon>Pucciniomycotina</taxon>
        <taxon>Microbotryomycetes</taxon>
        <taxon>Microbotryales</taxon>
        <taxon>Microbotryaceae</taxon>
        <taxon>Microbotryum</taxon>
    </lineage>
</organism>
<dbReference type="InterPro" id="IPR036259">
    <property type="entry name" value="MFS_trans_sf"/>
</dbReference>
<reference evidence="13" key="4">
    <citation type="submission" date="2015-06" db="UniProtKB">
        <authorList>
            <consortium name="EnsemblFungi"/>
        </authorList>
    </citation>
    <scope>IDENTIFICATION</scope>
</reference>
<keyword evidence="8 9" id="KW-0411">Iron-sulfur</keyword>
<keyword evidence="4 9" id="KW-0479">Metal-binding</keyword>
<keyword evidence="7 9" id="KW-0408">Iron</keyword>
<evidence type="ECO:0000256" key="11">
    <source>
        <dbReference type="SAM" id="Phobius"/>
    </source>
</evidence>
<evidence type="ECO:0000313" key="14">
    <source>
        <dbReference type="Proteomes" id="UP000017200"/>
    </source>
</evidence>
<dbReference type="AlphaFoldDB" id="U5HEZ3"/>
<keyword evidence="14" id="KW-1185">Reference proteome</keyword>
<evidence type="ECO:0000256" key="4">
    <source>
        <dbReference type="ARBA" id="ARBA00022723"/>
    </source>
</evidence>
<dbReference type="GO" id="GO:0022857">
    <property type="term" value="F:transmembrane transporter activity"/>
    <property type="evidence" value="ECO:0007669"/>
    <property type="project" value="InterPro"/>
</dbReference>
<feature type="transmembrane region" description="Helical" evidence="11">
    <location>
        <begin position="147"/>
        <end position="172"/>
    </location>
</feature>
<dbReference type="InterPro" id="IPR028601">
    <property type="entry name" value="NUBP1/Nbp35"/>
</dbReference>
<dbReference type="InterPro" id="IPR033756">
    <property type="entry name" value="YlxH/NBP35"/>
</dbReference>
<feature type="binding site" evidence="9">
    <location>
        <position position="697"/>
    </location>
    <ligand>
        <name>[4Fe-4S] cluster</name>
        <dbReference type="ChEBI" id="CHEBI:49883"/>
        <label>1</label>
    </ligand>
</feature>
<evidence type="ECO:0000256" key="6">
    <source>
        <dbReference type="ARBA" id="ARBA00022840"/>
    </source>
</evidence>
<reference evidence="12" key="2">
    <citation type="submission" date="2010-11" db="EMBL/GenBank/DDBJ databases">
        <authorList>
            <consortium name="The Broad Institute Genome Sequencing Platform"/>
            <person name="Earl A."/>
            <person name="Ward D."/>
            <person name="Feldgarden M."/>
            <person name="Gevers D."/>
            <person name="Butler R."/>
            <person name="Young S.K."/>
            <person name="Zeng Q."/>
            <person name="Gargeya S."/>
            <person name="Fitzgerald M."/>
            <person name="Haas B."/>
            <person name="Abouelleil A."/>
            <person name="Alvarado L."/>
            <person name="Arachchi H.M."/>
            <person name="Berlin A."/>
            <person name="Brown A."/>
            <person name="Chapman S.B."/>
            <person name="Chen Z."/>
            <person name="Dunbar C."/>
            <person name="Freedman E."/>
            <person name="Gearin G."/>
            <person name="Gellesch M."/>
            <person name="Goldberg J."/>
            <person name="Griggs A."/>
            <person name="Gujja S."/>
            <person name="Heilman E."/>
            <person name="Heiman D."/>
            <person name="Howarth C."/>
            <person name="Larson L."/>
            <person name="Lui A."/>
            <person name="MacDonald P.J.P."/>
            <person name="Mehta T."/>
            <person name="Montmayeur A."/>
            <person name="Murphy C."/>
            <person name="Neiman D."/>
            <person name="Pearson M."/>
            <person name="Priest M."/>
            <person name="Roberts A."/>
            <person name="Saif S."/>
            <person name="Shea T."/>
            <person name="Shenoy N."/>
            <person name="Sisk P."/>
            <person name="Stolte C."/>
            <person name="Sykes S."/>
            <person name="White J."/>
            <person name="Yandava C."/>
            <person name="Wortman J."/>
            <person name="Nusbaum C."/>
            <person name="Birren B."/>
        </authorList>
    </citation>
    <scope>NUCLEOTIDE SEQUENCE</scope>
    <source>
        <strain evidence="12">P1A1 Lamole</strain>
    </source>
</reference>
<feature type="binding site" evidence="9">
    <location>
        <position position="674"/>
    </location>
    <ligand>
        <name>[4Fe-4S] cluster</name>
        <dbReference type="ChEBI" id="CHEBI:49883"/>
        <label>1</label>
    </ligand>
</feature>
<evidence type="ECO:0000313" key="12">
    <source>
        <dbReference type="EMBL" id="KDE03859.1"/>
    </source>
</evidence>
<dbReference type="PANTHER" id="PTHR23264">
    <property type="entry name" value="NUCLEOTIDE-BINDING PROTEIN NBP35 YEAST -RELATED"/>
    <property type="match status" value="1"/>
</dbReference>
<dbReference type="GO" id="GO:0046872">
    <property type="term" value="F:metal ion binding"/>
    <property type="evidence" value="ECO:0007669"/>
    <property type="project" value="UniProtKB-KW"/>
</dbReference>
<feature type="compositionally biased region" description="Basic and acidic residues" evidence="10">
    <location>
        <begin position="1"/>
        <end position="11"/>
    </location>
</feature>
<keyword evidence="2 9" id="KW-0004">4Fe-4S</keyword>
<dbReference type="FunFam" id="3.40.50.300:FF:001119">
    <property type="entry name" value="Iron-sulfur cluster carrier protein"/>
    <property type="match status" value="1"/>
</dbReference>
<feature type="transmembrane region" description="Helical" evidence="11">
    <location>
        <begin position="412"/>
        <end position="431"/>
    </location>
</feature>
<dbReference type="GO" id="GO:0140663">
    <property type="term" value="F:ATP-dependent FeS chaperone activity"/>
    <property type="evidence" value="ECO:0007669"/>
    <property type="project" value="InterPro"/>
</dbReference>
<feature type="transmembrane region" description="Helical" evidence="11">
    <location>
        <begin position="576"/>
        <end position="595"/>
    </location>
</feature>
<reference evidence="12 14" key="3">
    <citation type="journal article" date="2015" name="BMC Genomics">
        <title>Sex and parasites: genomic and transcriptomic analysis of Microbotryum lychnidis-dioicae, the biotrophic and plant-castrating anther smut fungus.</title>
        <authorList>
            <person name="Perlin M.H."/>
            <person name="Amselem J."/>
            <person name="Fontanillas E."/>
            <person name="Toh S.S."/>
            <person name="Chen Z."/>
            <person name="Goldberg J."/>
            <person name="Duplessis S."/>
            <person name="Henrissat B."/>
            <person name="Young S."/>
            <person name="Zeng Q."/>
            <person name="Aguileta G."/>
            <person name="Petit E."/>
            <person name="Badouin H."/>
            <person name="Andrews J."/>
            <person name="Razeeq D."/>
            <person name="Gabaldon T."/>
            <person name="Quesneville H."/>
            <person name="Giraud T."/>
            <person name="Hood M.E."/>
            <person name="Schultz D.J."/>
            <person name="Cuomo C.A."/>
        </authorList>
    </citation>
    <scope>NUCLEOTIDE SEQUENCE [LARGE SCALE GENOMIC DNA]</scope>
    <source>
        <strain evidence="14">p1A1 Lamole</strain>
        <strain evidence="12">P1A1 Lamole</strain>
    </source>
</reference>
<dbReference type="GO" id="GO:0005524">
    <property type="term" value="F:ATP binding"/>
    <property type="evidence" value="ECO:0007669"/>
    <property type="project" value="UniProtKB-KW"/>
</dbReference>
<feature type="binding site" evidence="9">
    <location>
        <begin position="727"/>
        <end position="734"/>
    </location>
    <ligand>
        <name>ATP</name>
        <dbReference type="ChEBI" id="CHEBI:30616"/>
    </ligand>
</feature>
<keyword evidence="3 9" id="KW-0963">Cytoplasm</keyword>
<dbReference type="HAMAP" id="MF_03038">
    <property type="entry name" value="NUBP1"/>
    <property type="match status" value="1"/>
</dbReference>
<feature type="transmembrane region" description="Helical" evidence="11">
    <location>
        <begin position="499"/>
        <end position="525"/>
    </location>
</feature>
<evidence type="ECO:0000313" key="13">
    <source>
        <dbReference type="EnsemblFungi" id="MVLG_05681T0"/>
    </source>
</evidence>
<feature type="compositionally biased region" description="Basic and acidic residues" evidence="10">
    <location>
        <begin position="40"/>
        <end position="51"/>
    </location>
</feature>
<dbReference type="SUPFAM" id="SSF52540">
    <property type="entry name" value="P-loop containing nucleoside triphosphate hydrolases"/>
    <property type="match status" value="1"/>
</dbReference>
<dbReference type="GO" id="GO:0005829">
    <property type="term" value="C:cytosol"/>
    <property type="evidence" value="ECO:0007669"/>
    <property type="project" value="TreeGrafter"/>
</dbReference>
<dbReference type="EMBL" id="AEIJ01000602">
    <property type="status" value="NOT_ANNOTATED_CDS"/>
    <property type="molecule type" value="Genomic_DNA"/>
</dbReference>
<dbReference type="SUPFAM" id="SSF103473">
    <property type="entry name" value="MFS general substrate transporter"/>
    <property type="match status" value="1"/>
</dbReference>
<dbReference type="HOGENOM" id="CLU_303513_0_0_1"/>
<evidence type="ECO:0000256" key="8">
    <source>
        <dbReference type="ARBA" id="ARBA00023014"/>
    </source>
</evidence>
<keyword evidence="11" id="KW-1133">Transmembrane helix</keyword>
<feature type="region of interest" description="Disordered" evidence="10">
    <location>
        <begin position="606"/>
        <end position="642"/>
    </location>
</feature>
<keyword evidence="6 9" id="KW-0067">ATP-binding</keyword>
<accession>U5HEZ3</accession>
<dbReference type="Pfam" id="PF10609">
    <property type="entry name" value="ParA"/>
    <property type="match status" value="1"/>
</dbReference>
<keyword evidence="5 9" id="KW-0547">Nucleotide-binding</keyword>
<name>U5HEZ3_USTV1</name>
<dbReference type="OrthoDB" id="2241241at2759"/>
<dbReference type="Gene3D" id="1.20.1250.20">
    <property type="entry name" value="MFS general substrate transporter like domains"/>
    <property type="match status" value="2"/>
</dbReference>
<dbReference type="GO" id="GO:0016226">
    <property type="term" value="P:iron-sulfur cluster assembly"/>
    <property type="evidence" value="ECO:0007669"/>
    <property type="project" value="UniProtKB-UniRule"/>
</dbReference>
<dbReference type="HAMAP" id="MF_02040">
    <property type="entry name" value="Mrp_NBP35"/>
    <property type="match status" value="1"/>
</dbReference>
<sequence length="981" mass="105098">MFVKSKEEIARNQDSTSTLSGSSSAPATTPTTTTHHGVRTSHDVTSHDAHKGRVLIPRKSRGVVKMEHLARRINTKYLAWLYGGFALLAYVMSLDQYTNGAYLTQATSTSFDAHSTLATISAIQAVFQAVSQPPIAKIADVAGRVEAYLLCVLLYAVGYAIVAAAPSVYVYAVGDSIHILGITGLFLLQAIIIADISSTRNRVFWSIFPSLPGVINVWVSGDISGSVLSHTSWRWGIGMFCILIPVMALPIIFTLGIGMRNHRQPSIDESEVAREESEERERRGLAENRGWWNKSVVVFWSLDLIGLLLLVAGAGMVLVTVTIANGLGSNWSDAHCIALLVVGGLCCIAFVLYERYFARHPLIPFSLLSNRTVIAALVIALFHPMASGAVQSYFYTFLYVAANQSIQSATRISSISSFSGTLCAVVVGVLVRYTRHLKYFVVFGAAVDVLSYGLMVRLRQSTNSQAELAIVQVIRGFGEGCIGFPVQAAIQMTARHEHVAAITAGYLTIYYLSGGVGAAIGGGIWTNLLPAKLQASLPADLAAEAYEDPISFIGTYPVGTPQRTALARGQDETQRIIVIVGCCLAVVGLVASCFLENKRLGDERDLVEGDQREGEGRGEEVEKRGKEVEKSGLTEPIQRDPNMTEVVMTLPAPPLPPVASLLPSNIPEDAPEHCPGTESELAGKASACDGCANQELCATAPKGPDPDIAAVRARMAQVKHKILVLSGKGGVGKSTVSGMLGWAFSRDEETQTGLMDIDICGPSLPLMFGLSGQKLHSTSSGILPLPVSENLSVISIGFLLPSSSSAVIWRGPKKNGIIKQFLKDVDWGELDYLVVDTPPGTSDEHLSLVGYLSESGIDGAVVVTTPQEVALQDVRKELDFCRKLNVPVLGVIENMSGFVCPACGGESDIFIPSTGGAEALVKEWGIELLGKIPLDPRIGKSCDFGVSFLDEYPESPASIAYGTVVDRIKEKLMEGKRVTAV</sequence>
<dbReference type="CDD" id="cd02037">
    <property type="entry name" value="Mrp_NBP35"/>
    <property type="match status" value="1"/>
</dbReference>
<dbReference type="PROSITE" id="PS01215">
    <property type="entry name" value="MRP"/>
    <property type="match status" value="1"/>
</dbReference>
<evidence type="ECO:0000256" key="7">
    <source>
        <dbReference type="ARBA" id="ARBA00023004"/>
    </source>
</evidence>
<evidence type="ECO:0000256" key="3">
    <source>
        <dbReference type="ARBA" id="ARBA00022490"/>
    </source>
</evidence>
<feature type="binding site" evidence="9">
    <location>
        <position position="688"/>
    </location>
    <ligand>
        <name>[4Fe-4S] cluster</name>
        <dbReference type="ChEBI" id="CHEBI:49883"/>
        <label>1</label>
    </ligand>
</feature>
<feature type="transmembrane region" description="Helical" evidence="11">
    <location>
        <begin position="297"/>
        <end position="324"/>
    </location>
</feature>
<dbReference type="InterPro" id="IPR019591">
    <property type="entry name" value="Mrp/NBP35_ATP-bd"/>
</dbReference>
<comment type="subcellular location">
    <subcellularLocation>
        <location evidence="9">Cytoplasm</location>
    </subcellularLocation>
    <subcellularLocation>
        <location evidence="1">Membrane</location>
        <topology evidence="1">Multi-pass membrane protein</topology>
    </subcellularLocation>
</comment>
<proteinExistence type="inferred from homology"/>
<evidence type="ECO:0000256" key="2">
    <source>
        <dbReference type="ARBA" id="ARBA00022485"/>
    </source>
</evidence>
<feature type="transmembrane region" description="Helical" evidence="11">
    <location>
        <begin position="336"/>
        <end position="353"/>
    </location>
</feature>
<feature type="region of interest" description="Disordered" evidence="10">
    <location>
        <begin position="1"/>
        <end position="51"/>
    </location>
</feature>
<feature type="compositionally biased region" description="Basic and acidic residues" evidence="10">
    <location>
        <begin position="606"/>
        <end position="632"/>
    </location>
</feature>
<keyword evidence="11" id="KW-0812">Transmembrane</keyword>
<feature type="transmembrane region" description="Helical" evidence="11">
    <location>
        <begin position="233"/>
        <end position="257"/>
    </location>
</feature>
<dbReference type="STRING" id="683840.U5HEZ3"/>
<reference evidence="14" key="1">
    <citation type="submission" date="2010-11" db="EMBL/GenBank/DDBJ databases">
        <title>The genome sequence of Microbotryum violaceum strain p1A1 Lamole.</title>
        <authorList>
            <person name="Cuomo C."/>
            <person name="Perlin M."/>
            <person name="Young S.K."/>
            <person name="Zeng Q."/>
            <person name="Gargeya S."/>
            <person name="Alvarado L."/>
            <person name="Berlin A."/>
            <person name="Chapman S.B."/>
            <person name="Chen Z."/>
            <person name="Freedman E."/>
            <person name="Gellesch M."/>
            <person name="Goldberg J."/>
            <person name="Griggs A."/>
            <person name="Gujja S."/>
            <person name="Heilman E."/>
            <person name="Heiman D."/>
            <person name="Howarth C."/>
            <person name="Mehta T."/>
            <person name="Neiman D."/>
            <person name="Pearson M."/>
            <person name="Roberts A."/>
            <person name="Saif S."/>
            <person name="Shea T."/>
            <person name="Shenoy N."/>
            <person name="Sisk P."/>
            <person name="Stolte C."/>
            <person name="Sykes S."/>
            <person name="White J."/>
            <person name="Yandava C."/>
            <person name="Haas B."/>
            <person name="Nusbaum C."/>
            <person name="Birren B."/>
        </authorList>
    </citation>
    <scope>NUCLEOTIDE SEQUENCE [LARGE SCALE GENOMIC DNA]</scope>
    <source>
        <strain evidence="14">p1A1 Lamole</strain>
    </source>
</reference>
<gene>
    <name evidence="9" type="primary">NBP35</name>
    <name evidence="12" type="ORF">MVLG_05681</name>
</gene>
<dbReference type="GO" id="GO:0051539">
    <property type="term" value="F:4 iron, 4 sulfur cluster binding"/>
    <property type="evidence" value="ECO:0007669"/>
    <property type="project" value="UniProtKB-UniRule"/>
</dbReference>
<dbReference type="FunCoup" id="U5HEZ3">
    <property type="interactions" value="7"/>
</dbReference>
<evidence type="ECO:0000256" key="9">
    <source>
        <dbReference type="HAMAP-Rule" id="MF_03038"/>
    </source>
</evidence>
<feature type="transmembrane region" description="Helical" evidence="11">
    <location>
        <begin position="179"/>
        <end position="197"/>
    </location>
</feature>
<dbReference type="InterPro" id="IPR000808">
    <property type="entry name" value="Mrp-like_CS"/>
</dbReference>
<feature type="compositionally biased region" description="Low complexity" evidence="10">
    <location>
        <begin position="15"/>
        <end position="35"/>
    </location>
</feature>
<dbReference type="InterPro" id="IPR011701">
    <property type="entry name" value="MFS"/>
</dbReference>
<dbReference type="EnsemblFungi" id="MVLG_05681T0">
    <property type="protein sequence ID" value="MVLG_05681T0"/>
    <property type="gene ID" value="MVLG_05681"/>
</dbReference>
<dbReference type="EMBL" id="GL541723">
    <property type="protein sequence ID" value="KDE03859.1"/>
    <property type="molecule type" value="Genomic_DNA"/>
</dbReference>
<evidence type="ECO:0000256" key="5">
    <source>
        <dbReference type="ARBA" id="ARBA00022741"/>
    </source>
</evidence>
<dbReference type="InParanoid" id="U5HEZ3"/>
<feature type="transmembrane region" description="Helical" evidence="11">
    <location>
        <begin position="437"/>
        <end position="455"/>
    </location>
</feature>